<name>A0ABT9Q9T9_9ACTN</name>
<keyword evidence="1" id="KW-0812">Transmembrane</keyword>
<dbReference type="RefSeq" id="WP_307557718.1">
    <property type="nucleotide sequence ID" value="NZ_JAUSQU010000001.1"/>
</dbReference>
<evidence type="ECO:0000313" key="2">
    <source>
        <dbReference type="EMBL" id="MDP9843493.1"/>
    </source>
</evidence>
<feature type="transmembrane region" description="Helical" evidence="1">
    <location>
        <begin position="48"/>
        <end position="68"/>
    </location>
</feature>
<gene>
    <name evidence="2" type="ORF">J2853_002704</name>
</gene>
<dbReference type="EMBL" id="JAUSQU010000001">
    <property type="protein sequence ID" value="MDP9843493.1"/>
    <property type="molecule type" value="Genomic_DNA"/>
</dbReference>
<reference evidence="2 3" key="1">
    <citation type="submission" date="2023-07" db="EMBL/GenBank/DDBJ databases">
        <title>Sequencing the genomes of 1000 actinobacteria strains.</title>
        <authorList>
            <person name="Klenk H.-P."/>
        </authorList>
    </citation>
    <scope>NUCLEOTIDE SEQUENCE [LARGE SCALE GENOMIC DNA]</scope>
    <source>
        <strain evidence="2 3">DSM 46740</strain>
    </source>
</reference>
<keyword evidence="1" id="KW-1133">Transmembrane helix</keyword>
<dbReference type="Proteomes" id="UP001225356">
    <property type="component" value="Unassembled WGS sequence"/>
</dbReference>
<accession>A0ABT9Q9T9</accession>
<proteinExistence type="predicted"/>
<organism evidence="2 3">
    <name type="scientific">Streptosporangium lutulentum</name>
    <dbReference type="NCBI Taxonomy" id="1461250"/>
    <lineage>
        <taxon>Bacteria</taxon>
        <taxon>Bacillati</taxon>
        <taxon>Actinomycetota</taxon>
        <taxon>Actinomycetes</taxon>
        <taxon>Streptosporangiales</taxon>
        <taxon>Streptosporangiaceae</taxon>
        <taxon>Streptosporangium</taxon>
    </lineage>
</organism>
<feature type="transmembrane region" description="Helical" evidence="1">
    <location>
        <begin position="7"/>
        <end position="28"/>
    </location>
</feature>
<comment type="caution">
    <text evidence="2">The sequence shown here is derived from an EMBL/GenBank/DDBJ whole genome shotgun (WGS) entry which is preliminary data.</text>
</comment>
<keyword evidence="3" id="KW-1185">Reference proteome</keyword>
<sequence>MKTLDLVLTAVILLSATVFLAYIGLYYFDFGLFTTLPESITGFFTHNGALQHVALGLLVAALIAKPFVGRAIKRREAGKRI</sequence>
<evidence type="ECO:0000256" key="1">
    <source>
        <dbReference type="SAM" id="Phobius"/>
    </source>
</evidence>
<evidence type="ECO:0000313" key="3">
    <source>
        <dbReference type="Proteomes" id="UP001225356"/>
    </source>
</evidence>
<keyword evidence="1" id="KW-0472">Membrane</keyword>
<protein>
    <submittedName>
        <fullName evidence="2">Uncharacterized protein</fullName>
    </submittedName>
</protein>